<evidence type="ECO:0000256" key="1">
    <source>
        <dbReference type="ARBA" id="ARBA00022737"/>
    </source>
</evidence>
<dbReference type="SMART" id="SM00054">
    <property type="entry name" value="EFh"/>
    <property type="match status" value="8"/>
</dbReference>
<keyword evidence="4" id="KW-0472">Membrane</keyword>
<dbReference type="EMBL" id="SSOP01000108">
    <property type="protein sequence ID" value="KAB5591389.1"/>
    <property type="molecule type" value="Genomic_DNA"/>
</dbReference>
<keyword evidence="1" id="KW-0677">Repeat</keyword>
<sequence>MSSSIQSHGRQSELLSTTTMQTTYSPNAQAIDSAFGPSDAPLGSTSSGSGTRSKWIRTGSFRSSKSPITTTSYFSPEALEISQSRWEAKWTYFQETFREDLEQQTFTTMSKQDLIEYVNRMDDEFARLRDRLLEMDAVKTSAEVSCGVHFVLSLIEKQEPAIFRLVKAVDVVYKFALQTSNSIHRIKAQQILALRQSTQSDDVETGRSPDLEDQRNIPEREDSPVEPAIQRSPPTVTFVDKGPGNGMAYPPSRRANVPNVARDEDRPATSDRAVSFFGAGMAWVAVFSGARENVVIMSWAASCFMVGAVTGGSAAWLAHGLLEQSVMRWAVLVFSLCSATHTFAGLMLVSVAILVLDNGGHMGIGGQRSAGAYALVLCVTGVAMAIVVRWRNTFPVPFARSTAFYIQQWPTNCPRQISEFKEAFSLFDKDGDGTITTKELGTVMRSLGQNPTEAELQDMINEVDADGNGTIDFPEFLTMMARKMKDTDSEEEIKEAFKVFDKDGNGYISAAELRHVMTNLGEKLSDNEVDEMIREADVDGDGQINYEEQLEEFREAFHIFDKNGDGHITTRELASLLRALDSQLSESEVQALVGDADVNDDGGLDFGEFAALMGARLGAGESESEAELRAVFARFDLDASGAIDRREVKAVLAALGNRLTDAQVGEIMREVDTDRDGQLSFEEFSKVGGVLGFVRCVDRPADDARTVVGRLLFSFWTVLSVDAFMIAILIWERPCVCVNQHMVRMIYR</sequence>
<dbReference type="InterPro" id="IPR050230">
    <property type="entry name" value="CALM/Myosin/TropC-like"/>
</dbReference>
<dbReference type="GO" id="GO:0016460">
    <property type="term" value="C:myosin II complex"/>
    <property type="evidence" value="ECO:0007669"/>
    <property type="project" value="TreeGrafter"/>
</dbReference>
<evidence type="ECO:0000256" key="4">
    <source>
        <dbReference type="SAM" id="Phobius"/>
    </source>
</evidence>
<name>A0A5N5QID6_9AGAM</name>
<dbReference type="PROSITE" id="PS00018">
    <property type="entry name" value="EF_HAND_1"/>
    <property type="match status" value="6"/>
</dbReference>
<evidence type="ECO:0000313" key="7">
    <source>
        <dbReference type="Proteomes" id="UP000383932"/>
    </source>
</evidence>
<evidence type="ECO:0000313" key="6">
    <source>
        <dbReference type="EMBL" id="KAB5591389.1"/>
    </source>
</evidence>
<dbReference type="InterPro" id="IPR018247">
    <property type="entry name" value="EF_Hand_1_Ca_BS"/>
</dbReference>
<feature type="domain" description="EF-hand" evidence="5">
    <location>
        <begin position="623"/>
        <end position="658"/>
    </location>
</feature>
<dbReference type="PROSITE" id="PS50222">
    <property type="entry name" value="EF_HAND_2"/>
    <property type="match status" value="7"/>
</dbReference>
<dbReference type="SUPFAM" id="SSF47473">
    <property type="entry name" value="EF-hand"/>
    <property type="match status" value="2"/>
</dbReference>
<feature type="domain" description="EF-hand" evidence="5">
    <location>
        <begin position="415"/>
        <end position="450"/>
    </location>
</feature>
<dbReference type="PANTHER" id="PTHR23048:SF0">
    <property type="entry name" value="CALMODULIN LIKE 3"/>
    <property type="match status" value="1"/>
</dbReference>
<feature type="transmembrane region" description="Helical" evidence="4">
    <location>
        <begin position="711"/>
        <end position="731"/>
    </location>
</feature>
<dbReference type="InterPro" id="IPR011992">
    <property type="entry name" value="EF-hand-dom_pair"/>
</dbReference>
<evidence type="ECO:0000256" key="2">
    <source>
        <dbReference type="ARBA" id="ARBA00022837"/>
    </source>
</evidence>
<keyword evidence="4" id="KW-1133">Transmembrane helix</keyword>
<dbReference type="Proteomes" id="UP000383932">
    <property type="component" value="Unassembled WGS sequence"/>
</dbReference>
<reference evidence="6 7" key="1">
    <citation type="journal article" date="2019" name="Fungal Biol. Biotechnol.">
        <title>Draft genome sequence of fastidious pathogen Ceratobasidium theobromae, which causes vascular-streak dieback in Theobroma cacao.</title>
        <authorList>
            <person name="Ali S.S."/>
            <person name="Asman A."/>
            <person name="Shao J."/>
            <person name="Firmansyah A.P."/>
            <person name="Susilo A.W."/>
            <person name="Rosmana A."/>
            <person name="McMahon P."/>
            <person name="Junaid M."/>
            <person name="Guest D."/>
            <person name="Kheng T.Y."/>
            <person name="Meinhardt L.W."/>
            <person name="Bailey B.A."/>
        </authorList>
    </citation>
    <scope>NUCLEOTIDE SEQUENCE [LARGE SCALE GENOMIC DNA]</scope>
    <source>
        <strain evidence="6 7">CT2</strain>
    </source>
</reference>
<feature type="domain" description="EF-hand" evidence="5">
    <location>
        <begin position="451"/>
        <end position="486"/>
    </location>
</feature>
<dbReference type="AlphaFoldDB" id="A0A5N5QID6"/>
<keyword evidence="2" id="KW-0106">Calcium</keyword>
<gene>
    <name evidence="6" type="ORF">CTheo_5180</name>
</gene>
<feature type="domain" description="EF-hand" evidence="5">
    <location>
        <begin position="488"/>
        <end position="523"/>
    </location>
</feature>
<dbReference type="InterPro" id="IPR002048">
    <property type="entry name" value="EF_hand_dom"/>
</dbReference>
<protein>
    <recommendedName>
        <fullName evidence="5">EF-hand domain-containing protein</fullName>
    </recommendedName>
</protein>
<dbReference type="CDD" id="cd00051">
    <property type="entry name" value="EFh"/>
    <property type="match status" value="2"/>
</dbReference>
<feature type="region of interest" description="Disordered" evidence="3">
    <location>
        <begin position="197"/>
        <end position="265"/>
    </location>
</feature>
<dbReference type="FunFam" id="1.10.238.10:FF:000527">
    <property type="entry name" value="Calmodulin-3"/>
    <property type="match status" value="2"/>
</dbReference>
<keyword evidence="7" id="KW-1185">Reference proteome</keyword>
<dbReference type="Pfam" id="PF13499">
    <property type="entry name" value="EF-hand_7"/>
    <property type="match status" value="4"/>
</dbReference>
<feature type="compositionally biased region" description="Low complexity" evidence="3">
    <location>
        <begin position="43"/>
        <end position="53"/>
    </location>
</feature>
<feature type="transmembrane region" description="Helical" evidence="4">
    <location>
        <begin position="370"/>
        <end position="390"/>
    </location>
</feature>
<dbReference type="PANTHER" id="PTHR23048">
    <property type="entry name" value="MYOSIN LIGHT CHAIN 1, 3"/>
    <property type="match status" value="1"/>
</dbReference>
<evidence type="ECO:0000259" key="5">
    <source>
        <dbReference type="PROSITE" id="PS50222"/>
    </source>
</evidence>
<keyword evidence="4" id="KW-0812">Transmembrane</keyword>
<feature type="transmembrane region" description="Helical" evidence="4">
    <location>
        <begin position="296"/>
        <end position="317"/>
    </location>
</feature>
<feature type="domain" description="EF-hand" evidence="5">
    <location>
        <begin position="548"/>
        <end position="583"/>
    </location>
</feature>
<feature type="transmembrane region" description="Helical" evidence="4">
    <location>
        <begin position="329"/>
        <end position="355"/>
    </location>
</feature>
<feature type="domain" description="EF-hand" evidence="5">
    <location>
        <begin position="659"/>
        <end position="694"/>
    </location>
</feature>
<organism evidence="6 7">
    <name type="scientific">Ceratobasidium theobromae</name>
    <dbReference type="NCBI Taxonomy" id="1582974"/>
    <lineage>
        <taxon>Eukaryota</taxon>
        <taxon>Fungi</taxon>
        <taxon>Dikarya</taxon>
        <taxon>Basidiomycota</taxon>
        <taxon>Agaricomycotina</taxon>
        <taxon>Agaricomycetes</taxon>
        <taxon>Cantharellales</taxon>
        <taxon>Ceratobasidiaceae</taxon>
        <taxon>Ceratobasidium</taxon>
    </lineage>
</organism>
<evidence type="ECO:0000256" key="3">
    <source>
        <dbReference type="SAM" id="MobiDB-lite"/>
    </source>
</evidence>
<proteinExistence type="predicted"/>
<dbReference type="GO" id="GO:0005509">
    <property type="term" value="F:calcium ion binding"/>
    <property type="evidence" value="ECO:0007669"/>
    <property type="project" value="InterPro"/>
</dbReference>
<accession>A0A5N5QID6</accession>
<feature type="domain" description="EF-hand" evidence="5">
    <location>
        <begin position="584"/>
        <end position="619"/>
    </location>
</feature>
<comment type="caution">
    <text evidence="6">The sequence shown here is derived from an EMBL/GenBank/DDBJ whole genome shotgun (WGS) entry which is preliminary data.</text>
</comment>
<dbReference type="Gene3D" id="1.10.238.10">
    <property type="entry name" value="EF-hand"/>
    <property type="match status" value="4"/>
</dbReference>
<dbReference type="OrthoDB" id="26525at2759"/>
<feature type="region of interest" description="Disordered" evidence="3">
    <location>
        <begin position="29"/>
        <end position="53"/>
    </location>
</feature>
<feature type="compositionally biased region" description="Basic and acidic residues" evidence="3">
    <location>
        <begin position="204"/>
        <end position="223"/>
    </location>
</feature>